<comment type="caution">
    <text evidence="1">The sequence shown here is derived from an EMBL/GenBank/DDBJ whole genome shotgun (WGS) entry which is preliminary data.</text>
</comment>
<evidence type="ECO:0000313" key="2">
    <source>
        <dbReference type="Proteomes" id="UP001165960"/>
    </source>
</evidence>
<reference evidence="1" key="1">
    <citation type="submission" date="2022-04" db="EMBL/GenBank/DDBJ databases">
        <title>Genome of the entomopathogenic fungus Entomophthora muscae.</title>
        <authorList>
            <person name="Elya C."/>
            <person name="Lovett B.R."/>
            <person name="Lee E."/>
            <person name="Macias A.M."/>
            <person name="Hajek A.E."/>
            <person name="De Bivort B.L."/>
            <person name="Kasson M.T."/>
            <person name="De Fine Licht H.H."/>
            <person name="Stajich J.E."/>
        </authorList>
    </citation>
    <scope>NUCLEOTIDE SEQUENCE</scope>
    <source>
        <strain evidence="1">Berkeley</strain>
    </source>
</reference>
<name>A0ACC2TXL8_9FUNG</name>
<sequence>MLLFTLFTLHICLGSKDFIVGHKTLGILPKTSSLVLSKGLAWLGQREFSSEHAWAYNYLQLDDEAILDLFNKDTSRYTITNKTQSYFVERDIVISPPLICLSNYRCKFDSFWTLERGWLPRNLTLETDSPDSITLSTNTTTLTFEATVTGPCQHIVWFKPISWFIEASFKRTILVRRYPEFKYSTESKVFRISLNDQNATNGFFGVRLVNK</sequence>
<proteinExistence type="predicted"/>
<dbReference type="Proteomes" id="UP001165960">
    <property type="component" value="Unassembled WGS sequence"/>
</dbReference>
<organism evidence="1 2">
    <name type="scientific">Entomophthora muscae</name>
    <dbReference type="NCBI Taxonomy" id="34485"/>
    <lineage>
        <taxon>Eukaryota</taxon>
        <taxon>Fungi</taxon>
        <taxon>Fungi incertae sedis</taxon>
        <taxon>Zoopagomycota</taxon>
        <taxon>Entomophthoromycotina</taxon>
        <taxon>Entomophthoromycetes</taxon>
        <taxon>Entomophthorales</taxon>
        <taxon>Entomophthoraceae</taxon>
        <taxon>Entomophthora</taxon>
    </lineage>
</organism>
<evidence type="ECO:0000313" key="1">
    <source>
        <dbReference type="EMBL" id="KAJ9079399.1"/>
    </source>
</evidence>
<protein>
    <submittedName>
        <fullName evidence="1">Uncharacterized protein</fullName>
    </submittedName>
</protein>
<dbReference type="EMBL" id="QTSX02001744">
    <property type="protein sequence ID" value="KAJ9079399.1"/>
    <property type="molecule type" value="Genomic_DNA"/>
</dbReference>
<accession>A0ACC2TXL8</accession>
<gene>
    <name evidence="1" type="ORF">DSO57_1035730</name>
</gene>
<keyword evidence="2" id="KW-1185">Reference proteome</keyword>